<reference evidence="1 2" key="1">
    <citation type="submission" date="2018-08" db="EMBL/GenBank/DDBJ databases">
        <title>Draft genome sequence of the cyanotroph, Pseudomonas monteilii BCN3.</title>
        <authorList>
            <person name="Jones L.B."/>
            <person name="Kunz D.A."/>
        </authorList>
    </citation>
    <scope>NUCLEOTIDE SEQUENCE [LARGE SCALE GENOMIC DNA]</scope>
    <source>
        <strain evidence="1 2">BCN3</strain>
    </source>
</reference>
<comment type="caution">
    <text evidence="1">The sequence shown here is derived from an EMBL/GenBank/DDBJ whole genome shotgun (WGS) entry which is preliminary data.</text>
</comment>
<dbReference type="AlphaFoldDB" id="A0A399M5Y0"/>
<dbReference type="RefSeq" id="WP_119370335.1">
    <property type="nucleotide sequence ID" value="NZ_QWLL01000032.1"/>
</dbReference>
<gene>
    <name evidence="1" type="ORF">D0894_14905</name>
</gene>
<dbReference type="Proteomes" id="UP000265875">
    <property type="component" value="Unassembled WGS sequence"/>
</dbReference>
<protein>
    <submittedName>
        <fullName evidence="1">Uncharacterized protein</fullName>
    </submittedName>
</protein>
<organism evidence="1 2">
    <name type="scientific">Pseudomonas monteilii</name>
    <dbReference type="NCBI Taxonomy" id="76759"/>
    <lineage>
        <taxon>Bacteria</taxon>
        <taxon>Pseudomonadati</taxon>
        <taxon>Pseudomonadota</taxon>
        <taxon>Gammaproteobacteria</taxon>
        <taxon>Pseudomonadales</taxon>
        <taxon>Pseudomonadaceae</taxon>
        <taxon>Pseudomonas</taxon>
    </lineage>
</organism>
<dbReference type="EMBL" id="QWLL01000032">
    <property type="protein sequence ID" value="RII77158.1"/>
    <property type="molecule type" value="Genomic_DNA"/>
</dbReference>
<sequence length="230" mass="25905">MLKKAFFWIGIFVSSGLQAGDVVIEGRGRDLYVRSSFMEHSVKDIFGDKDGVDRVLVTINGQSAIFVLGRDSYYYTLRLDGVRVMVDCVYVDGRNIYNGARISVGECGLGTLLESNFYEIGMKLLTEQSRDVYSFDTRAVAHGGGRYLIGELNGVEFLDEYLSKESLMDSRPNKLVQWGGRCYKFDADLVFLTKVGGAIRYVDVVRSLDPMKLQRLDGDDVRRLVVDRCL</sequence>
<evidence type="ECO:0000313" key="2">
    <source>
        <dbReference type="Proteomes" id="UP000265875"/>
    </source>
</evidence>
<proteinExistence type="predicted"/>
<evidence type="ECO:0000313" key="1">
    <source>
        <dbReference type="EMBL" id="RII77158.1"/>
    </source>
</evidence>
<name>A0A399M5Y0_9PSED</name>
<accession>A0A399M5Y0</accession>